<evidence type="ECO:0000256" key="3">
    <source>
        <dbReference type="ARBA" id="ARBA00022598"/>
    </source>
</evidence>
<keyword evidence="3 9" id="KW-0436">Ligase</keyword>
<dbReference type="PRINTS" id="PR00986">
    <property type="entry name" value="TRNASYNTHVAL"/>
</dbReference>
<protein>
    <recommendedName>
        <fullName evidence="2">valine--tRNA ligase</fullName>
        <ecNumber evidence="2">6.1.1.9</ecNumber>
    </recommendedName>
    <alternativeName>
        <fullName evidence="8">Valyl-tRNA synthetase</fullName>
    </alternativeName>
</protein>
<dbReference type="OrthoDB" id="202415at2759"/>
<dbReference type="EMBL" id="OA883834">
    <property type="protein sequence ID" value="CAD7279815.1"/>
    <property type="molecule type" value="Genomic_DNA"/>
</dbReference>
<dbReference type="PANTHER" id="PTHR11946">
    <property type="entry name" value="VALYL-TRNA SYNTHETASES"/>
    <property type="match status" value="1"/>
</dbReference>
<evidence type="ECO:0000256" key="5">
    <source>
        <dbReference type="ARBA" id="ARBA00022840"/>
    </source>
</evidence>
<sequence length="876" mass="99016">MDGGDIKDNCNKYFALLQHYGVGIATLFVSENGSFSEPVLPDEPVPVVIDMKLIWLITWIRVLVLRGVFSAGTANSDVCVDRTECEEAVSPADLAKKYSEGAKVVSDLRQEVDEARLRFQPCGGVNCSCFFSTITSDLAPFVNGVSRLQFAEALNKGVRYVIANGSVYRDGKCTFPARCEGVEYFFKMISPELSVNVELVVNDFDWPKVPKRENFPPVFSFSKTKVYGDIMYPAWSFWSGGPAISLYPTGIGRWDQIRVELQKAAKRHPWGQKISQGFFRGSRTSAERDSLVLLSRKEPDLVEAMYTKNQAWKSPKDTLDAEPAPEVSFEKHCKYKYLFNFRGVAASFRLRHLFLCGSLVIHVGSDWQEFFYSALKPWIHYVPLPDNPSEEKISFDVRTLGVKMRGIVRVSGRDRLLLQRIFNHGYLSCAGISSASKYLKHGLDEPFPRKYDARQVEVGWNDYWDALRRESNSNRRQDERPTFSMILPPPNVTGALHLGHALTIAIQDVVIKWYKYGDDINDIIQLNTMRGLKTSWTPGFDHAGLATQVVVEKKLKATKGVSRHDVGRVAFLKEVEEWKELKRARMRDQLKTLGASLDWENEFYTLGENTSKFVRQSFVKLFDAGMIYRGERIVNWCPSLCSTVSEVEVDRLDLDGTGPMRMVPGYDEPRNIGLLTVFEYELENPSDGRIAVATTRPETMLGDVALAVHPEDSRQAAYIGKRAKHPFLDRLLPIIADGSVEPTFGTGVVKVTPAHDKADFELSVRHRLKPINIFDDCCAMNDNCGTFAGMPRYEARAAVIDALRFGGYLISRNPHPISLPVCSRTGDIIEPVLREQWFLKSRVLAEKVLASLRQNEVKIYPASEKEKLESWFIGLR</sequence>
<dbReference type="Pfam" id="PF00133">
    <property type="entry name" value="tRNA-synt_1"/>
    <property type="match status" value="1"/>
</dbReference>
<dbReference type="Gene3D" id="3.40.50.620">
    <property type="entry name" value="HUPs"/>
    <property type="match status" value="2"/>
</dbReference>
<name>A0A7R9BSN0_9CRUS</name>
<dbReference type="GO" id="GO:0004832">
    <property type="term" value="F:valine-tRNA ligase activity"/>
    <property type="evidence" value="ECO:0007669"/>
    <property type="project" value="UniProtKB-EC"/>
</dbReference>
<dbReference type="GO" id="GO:0002161">
    <property type="term" value="F:aminoacyl-tRNA deacylase activity"/>
    <property type="evidence" value="ECO:0007669"/>
    <property type="project" value="InterPro"/>
</dbReference>
<keyword evidence="5 9" id="KW-0067">ATP-binding</keyword>
<evidence type="ECO:0000256" key="7">
    <source>
        <dbReference type="ARBA" id="ARBA00023146"/>
    </source>
</evidence>
<dbReference type="Gene3D" id="3.90.740.10">
    <property type="entry name" value="Valyl/Leucyl/Isoleucyl-tRNA synthetase, editing domain"/>
    <property type="match status" value="1"/>
</dbReference>
<dbReference type="InterPro" id="IPR002300">
    <property type="entry name" value="aa-tRNA-synth_Ia"/>
</dbReference>
<dbReference type="InterPro" id="IPR006598">
    <property type="entry name" value="CAP10"/>
</dbReference>
<accession>A0A7R9BSN0</accession>
<evidence type="ECO:0000313" key="11">
    <source>
        <dbReference type="EMBL" id="CAD7279815.1"/>
    </source>
</evidence>
<evidence type="ECO:0000256" key="9">
    <source>
        <dbReference type="RuleBase" id="RU363035"/>
    </source>
</evidence>
<dbReference type="GO" id="GO:0005524">
    <property type="term" value="F:ATP binding"/>
    <property type="evidence" value="ECO:0007669"/>
    <property type="project" value="UniProtKB-KW"/>
</dbReference>
<dbReference type="Proteomes" id="UP000678499">
    <property type="component" value="Unassembled WGS sequence"/>
</dbReference>
<dbReference type="SUPFAM" id="SSF52374">
    <property type="entry name" value="Nucleotidylyl transferase"/>
    <property type="match status" value="1"/>
</dbReference>
<dbReference type="SMART" id="SM00672">
    <property type="entry name" value="CAP10"/>
    <property type="match status" value="1"/>
</dbReference>
<dbReference type="GO" id="GO:0006438">
    <property type="term" value="P:valyl-tRNA aminoacylation"/>
    <property type="evidence" value="ECO:0007669"/>
    <property type="project" value="InterPro"/>
</dbReference>
<evidence type="ECO:0000256" key="1">
    <source>
        <dbReference type="ARBA" id="ARBA00005594"/>
    </source>
</evidence>
<dbReference type="InterPro" id="IPR001412">
    <property type="entry name" value="aa-tRNA-synth_I_CS"/>
</dbReference>
<dbReference type="EMBL" id="CAJPEX010001797">
    <property type="protein sequence ID" value="CAG0919967.1"/>
    <property type="molecule type" value="Genomic_DNA"/>
</dbReference>
<keyword evidence="4 9" id="KW-0547">Nucleotide-binding</keyword>
<evidence type="ECO:0000256" key="4">
    <source>
        <dbReference type="ARBA" id="ARBA00022741"/>
    </source>
</evidence>
<feature type="domain" description="Glycosyl transferase CAP10" evidence="10">
    <location>
        <begin position="197"/>
        <end position="422"/>
    </location>
</feature>
<dbReference type="InterPro" id="IPR014729">
    <property type="entry name" value="Rossmann-like_a/b/a_fold"/>
</dbReference>
<evidence type="ECO:0000256" key="6">
    <source>
        <dbReference type="ARBA" id="ARBA00022917"/>
    </source>
</evidence>
<proteinExistence type="inferred from homology"/>
<dbReference type="SUPFAM" id="SSF50677">
    <property type="entry name" value="ValRS/IleRS/LeuRS editing domain"/>
    <property type="match status" value="1"/>
</dbReference>
<reference evidence="11" key="1">
    <citation type="submission" date="2020-11" db="EMBL/GenBank/DDBJ databases">
        <authorList>
            <person name="Tran Van P."/>
        </authorList>
    </citation>
    <scope>NUCLEOTIDE SEQUENCE</scope>
</reference>
<dbReference type="Pfam" id="PF05686">
    <property type="entry name" value="Glyco_transf_90"/>
    <property type="match status" value="1"/>
</dbReference>
<organism evidence="11">
    <name type="scientific">Notodromas monacha</name>
    <dbReference type="NCBI Taxonomy" id="399045"/>
    <lineage>
        <taxon>Eukaryota</taxon>
        <taxon>Metazoa</taxon>
        <taxon>Ecdysozoa</taxon>
        <taxon>Arthropoda</taxon>
        <taxon>Crustacea</taxon>
        <taxon>Oligostraca</taxon>
        <taxon>Ostracoda</taxon>
        <taxon>Podocopa</taxon>
        <taxon>Podocopida</taxon>
        <taxon>Cypridocopina</taxon>
        <taxon>Cypridoidea</taxon>
        <taxon>Cyprididae</taxon>
        <taxon>Notodromas</taxon>
    </lineage>
</organism>
<dbReference type="EC" id="6.1.1.9" evidence="2"/>
<dbReference type="AlphaFoldDB" id="A0A7R9BSN0"/>
<comment type="similarity">
    <text evidence="1 9">Belongs to the class-I aminoacyl-tRNA synthetase family.</text>
</comment>
<dbReference type="PROSITE" id="PS00178">
    <property type="entry name" value="AA_TRNA_LIGASE_I"/>
    <property type="match status" value="1"/>
</dbReference>
<dbReference type="InterPro" id="IPR002303">
    <property type="entry name" value="Valyl-tRNA_ligase"/>
</dbReference>
<evidence type="ECO:0000256" key="8">
    <source>
        <dbReference type="ARBA" id="ARBA00029936"/>
    </source>
</evidence>
<keyword evidence="12" id="KW-1185">Reference proteome</keyword>
<evidence type="ECO:0000259" key="10">
    <source>
        <dbReference type="SMART" id="SM00672"/>
    </source>
</evidence>
<evidence type="ECO:0000256" key="2">
    <source>
        <dbReference type="ARBA" id="ARBA00013169"/>
    </source>
</evidence>
<evidence type="ECO:0000313" key="12">
    <source>
        <dbReference type="Proteomes" id="UP000678499"/>
    </source>
</evidence>
<keyword evidence="7 9" id="KW-0030">Aminoacyl-tRNA synthetase</keyword>
<gene>
    <name evidence="11" type="ORF">NMOB1V02_LOCUS7480</name>
</gene>
<dbReference type="GO" id="GO:0005829">
    <property type="term" value="C:cytosol"/>
    <property type="evidence" value="ECO:0007669"/>
    <property type="project" value="TreeGrafter"/>
</dbReference>
<dbReference type="InterPro" id="IPR009008">
    <property type="entry name" value="Val/Leu/Ile-tRNA-synth_edit"/>
</dbReference>
<dbReference type="PANTHER" id="PTHR11946:SF114">
    <property type="entry name" value="VALINE--TRNA LIGASE, MITOCHONDRIAL"/>
    <property type="match status" value="1"/>
</dbReference>
<keyword evidence="6 9" id="KW-0648">Protein biosynthesis</keyword>